<gene>
    <name evidence="2" type="ORF">F2Q69_00044849</name>
</gene>
<proteinExistence type="predicted"/>
<feature type="region of interest" description="Disordered" evidence="1">
    <location>
        <begin position="69"/>
        <end position="100"/>
    </location>
</feature>
<evidence type="ECO:0000256" key="1">
    <source>
        <dbReference type="SAM" id="MobiDB-lite"/>
    </source>
</evidence>
<dbReference type="AlphaFoldDB" id="A0A8S9NCC9"/>
<organism evidence="2 3">
    <name type="scientific">Brassica cretica</name>
    <name type="common">Mustard</name>
    <dbReference type="NCBI Taxonomy" id="69181"/>
    <lineage>
        <taxon>Eukaryota</taxon>
        <taxon>Viridiplantae</taxon>
        <taxon>Streptophyta</taxon>
        <taxon>Embryophyta</taxon>
        <taxon>Tracheophyta</taxon>
        <taxon>Spermatophyta</taxon>
        <taxon>Magnoliopsida</taxon>
        <taxon>eudicotyledons</taxon>
        <taxon>Gunneridae</taxon>
        <taxon>Pentapetalae</taxon>
        <taxon>rosids</taxon>
        <taxon>malvids</taxon>
        <taxon>Brassicales</taxon>
        <taxon>Brassicaceae</taxon>
        <taxon>Brassiceae</taxon>
        <taxon>Brassica</taxon>
    </lineage>
</organism>
<feature type="compositionally biased region" description="Low complexity" evidence="1">
    <location>
        <begin position="36"/>
        <end position="46"/>
    </location>
</feature>
<protein>
    <submittedName>
        <fullName evidence="2">Uncharacterized protein</fullName>
    </submittedName>
</protein>
<feature type="compositionally biased region" description="Polar residues" evidence="1">
    <location>
        <begin position="73"/>
        <end position="85"/>
    </location>
</feature>
<feature type="compositionally biased region" description="Basic residues" evidence="1">
    <location>
        <begin position="89"/>
        <end position="100"/>
    </location>
</feature>
<dbReference type="Proteomes" id="UP000712600">
    <property type="component" value="Unassembled WGS sequence"/>
</dbReference>
<comment type="caution">
    <text evidence="2">The sequence shown here is derived from an EMBL/GenBank/DDBJ whole genome shotgun (WGS) entry which is preliminary data.</text>
</comment>
<sequence>MGLQPKPNGNPNSCVPRRNHRHGHTNSASSPDHTGPRTPSRPSRSRNQTLLSSLALVLFIGEHHLLLRAHPLDTNTTAKASITTDTPHKPNKKEKPHQVS</sequence>
<feature type="region of interest" description="Disordered" evidence="1">
    <location>
        <begin position="1"/>
        <end position="48"/>
    </location>
</feature>
<name>A0A8S9NCC9_BRACR</name>
<dbReference type="EMBL" id="QGKX02001621">
    <property type="protein sequence ID" value="KAF3499597.1"/>
    <property type="molecule type" value="Genomic_DNA"/>
</dbReference>
<evidence type="ECO:0000313" key="3">
    <source>
        <dbReference type="Proteomes" id="UP000712600"/>
    </source>
</evidence>
<evidence type="ECO:0000313" key="2">
    <source>
        <dbReference type="EMBL" id="KAF3499597.1"/>
    </source>
</evidence>
<reference evidence="2" key="1">
    <citation type="submission" date="2019-12" db="EMBL/GenBank/DDBJ databases">
        <title>Genome sequencing and annotation of Brassica cretica.</title>
        <authorList>
            <person name="Studholme D.J."/>
            <person name="Sarris P."/>
        </authorList>
    </citation>
    <scope>NUCLEOTIDE SEQUENCE</scope>
    <source>
        <strain evidence="2">PFS-109/04</strain>
        <tissue evidence="2">Leaf</tissue>
    </source>
</reference>
<accession>A0A8S9NCC9</accession>